<feature type="compositionally biased region" description="Low complexity" evidence="2">
    <location>
        <begin position="288"/>
        <end position="315"/>
    </location>
</feature>
<keyword evidence="4" id="KW-1185">Reference proteome</keyword>
<sequence>MSAEGVDHALRGRREERDRISDGVLDLDAHTIVRLLQTAPLRGATARRWDQVRGRVALLWALLDAYRAVVEEAERIRGTHRRLGADELAELTWLLAGPAVRLTPDTGPVERRRLLGPGEQRFTLDEAVAAMELAFHDVTGLVAEVDAAWNAALPRLDAAAAQAGAARRFLHELGEGDPDLDVCEREIERVREELRHDPLGDGGRDLERVAADTSRLHERARRAAEVRRAYGRRREALRSLLGRVAAAEQESLRARDLVVAKIASPALPALPGRASALNERLAALDAPSSASSASSAGPAEAAVPEGGARGPDAIGDPGGHGGGGWLERADLLAALERAAEEALLQSERATASLRELIERRDELRGRLEAFRARAVRLGLAEDPALARAHLRARDLLWTAPCDLRKATEAVNGYQRAIQGAAG</sequence>
<feature type="coiled-coil region" evidence="1">
    <location>
        <begin position="332"/>
        <end position="373"/>
    </location>
</feature>
<evidence type="ECO:0000313" key="4">
    <source>
        <dbReference type="Proteomes" id="UP000616724"/>
    </source>
</evidence>
<dbReference type="EMBL" id="BOOH01000003">
    <property type="protein sequence ID" value="GIH73990.1"/>
    <property type="molecule type" value="Genomic_DNA"/>
</dbReference>
<keyword evidence="1" id="KW-0175">Coiled coil</keyword>
<evidence type="ECO:0000313" key="3">
    <source>
        <dbReference type="EMBL" id="GIH73990.1"/>
    </source>
</evidence>
<evidence type="ECO:0000256" key="2">
    <source>
        <dbReference type="SAM" id="MobiDB-lite"/>
    </source>
</evidence>
<reference evidence="3 4" key="1">
    <citation type="submission" date="2021-01" db="EMBL/GenBank/DDBJ databases">
        <title>Whole genome shotgun sequence of Planobispora longispora NBRC 13918.</title>
        <authorList>
            <person name="Komaki H."/>
            <person name="Tamura T."/>
        </authorList>
    </citation>
    <scope>NUCLEOTIDE SEQUENCE [LARGE SCALE GENOMIC DNA]</scope>
    <source>
        <strain evidence="3 4">NBRC 13918</strain>
    </source>
</reference>
<name>A0A8J3RFX5_9ACTN</name>
<protein>
    <submittedName>
        <fullName evidence="3">Uncharacterized protein</fullName>
    </submittedName>
</protein>
<feature type="region of interest" description="Disordered" evidence="2">
    <location>
        <begin position="288"/>
        <end position="320"/>
    </location>
</feature>
<evidence type="ECO:0000256" key="1">
    <source>
        <dbReference type="SAM" id="Coils"/>
    </source>
</evidence>
<dbReference type="AlphaFoldDB" id="A0A8J3RFX5"/>
<organism evidence="3 4">
    <name type="scientific">Planobispora longispora</name>
    <dbReference type="NCBI Taxonomy" id="28887"/>
    <lineage>
        <taxon>Bacteria</taxon>
        <taxon>Bacillati</taxon>
        <taxon>Actinomycetota</taxon>
        <taxon>Actinomycetes</taxon>
        <taxon>Streptosporangiales</taxon>
        <taxon>Streptosporangiaceae</taxon>
        <taxon>Planobispora</taxon>
    </lineage>
</organism>
<accession>A0A8J3RFX5</accession>
<dbReference type="Proteomes" id="UP000616724">
    <property type="component" value="Unassembled WGS sequence"/>
</dbReference>
<proteinExistence type="predicted"/>
<comment type="caution">
    <text evidence="3">The sequence shown here is derived from an EMBL/GenBank/DDBJ whole genome shotgun (WGS) entry which is preliminary data.</text>
</comment>
<dbReference type="RefSeq" id="WP_203888734.1">
    <property type="nucleotide sequence ID" value="NZ_BOOH01000003.1"/>
</dbReference>
<gene>
    <name evidence="3" type="ORF">Plo01_04190</name>
</gene>